<dbReference type="EMBL" id="KB584549">
    <property type="protein sequence ID" value="EMP26051.1"/>
    <property type="molecule type" value="Genomic_DNA"/>
</dbReference>
<feature type="region of interest" description="Disordered" evidence="1">
    <location>
        <begin position="126"/>
        <end position="176"/>
    </location>
</feature>
<gene>
    <name evidence="2" type="ORF">UY3_16871</name>
</gene>
<evidence type="ECO:0000256" key="1">
    <source>
        <dbReference type="SAM" id="MobiDB-lite"/>
    </source>
</evidence>
<dbReference type="AlphaFoldDB" id="M7ALH7"/>
<feature type="compositionally biased region" description="Low complexity" evidence="1">
    <location>
        <begin position="34"/>
        <end position="49"/>
    </location>
</feature>
<sequence>MTKRIGELAFQTLPSKREDSRCPTGSEGVSVTVPPAQAISSPCSSAAPSQKVATDGILLLNSQQSSRTGSKPLAPGHKQPGSRIQTTAGTVKEPAGDVGTAIATPNEYLRPNLILRDAPGIACSGAGAQHGTPAAPLASPGSSLPSGASSARSPPAKPLGCSGPLCPWKAPEDAGQEGFAQVVSVNGSRMVPPAATLDMLHSR</sequence>
<name>M7ALH7_CHEMY</name>
<feature type="region of interest" description="Disordered" evidence="1">
    <location>
        <begin position="1"/>
        <end position="97"/>
    </location>
</feature>
<protein>
    <submittedName>
        <fullName evidence="2">Uncharacterized protein</fullName>
    </submittedName>
</protein>
<evidence type="ECO:0000313" key="3">
    <source>
        <dbReference type="Proteomes" id="UP000031443"/>
    </source>
</evidence>
<accession>M7ALH7</accession>
<keyword evidence="3" id="KW-1185">Reference proteome</keyword>
<organism evidence="2 3">
    <name type="scientific">Chelonia mydas</name>
    <name type="common">Green sea-turtle</name>
    <name type="synonym">Chelonia agassizi</name>
    <dbReference type="NCBI Taxonomy" id="8469"/>
    <lineage>
        <taxon>Eukaryota</taxon>
        <taxon>Metazoa</taxon>
        <taxon>Chordata</taxon>
        <taxon>Craniata</taxon>
        <taxon>Vertebrata</taxon>
        <taxon>Euteleostomi</taxon>
        <taxon>Archelosauria</taxon>
        <taxon>Testudinata</taxon>
        <taxon>Testudines</taxon>
        <taxon>Cryptodira</taxon>
        <taxon>Durocryptodira</taxon>
        <taxon>Americhelydia</taxon>
        <taxon>Chelonioidea</taxon>
        <taxon>Cheloniidae</taxon>
        <taxon>Chelonia</taxon>
    </lineage>
</organism>
<evidence type="ECO:0000313" key="2">
    <source>
        <dbReference type="EMBL" id="EMP26051.1"/>
    </source>
</evidence>
<dbReference type="Proteomes" id="UP000031443">
    <property type="component" value="Unassembled WGS sequence"/>
</dbReference>
<feature type="compositionally biased region" description="Polar residues" evidence="1">
    <location>
        <begin position="60"/>
        <end position="69"/>
    </location>
</feature>
<feature type="compositionally biased region" description="Low complexity" evidence="1">
    <location>
        <begin position="133"/>
        <end position="154"/>
    </location>
</feature>
<reference evidence="3" key="1">
    <citation type="journal article" date="2013" name="Nat. Genet.">
        <title>The draft genomes of soft-shell turtle and green sea turtle yield insights into the development and evolution of the turtle-specific body plan.</title>
        <authorList>
            <person name="Wang Z."/>
            <person name="Pascual-Anaya J."/>
            <person name="Zadissa A."/>
            <person name="Li W."/>
            <person name="Niimura Y."/>
            <person name="Huang Z."/>
            <person name="Li C."/>
            <person name="White S."/>
            <person name="Xiong Z."/>
            <person name="Fang D."/>
            <person name="Wang B."/>
            <person name="Ming Y."/>
            <person name="Chen Y."/>
            <person name="Zheng Y."/>
            <person name="Kuraku S."/>
            <person name="Pignatelli M."/>
            <person name="Herrero J."/>
            <person name="Beal K."/>
            <person name="Nozawa M."/>
            <person name="Li Q."/>
            <person name="Wang J."/>
            <person name="Zhang H."/>
            <person name="Yu L."/>
            <person name="Shigenobu S."/>
            <person name="Wang J."/>
            <person name="Liu J."/>
            <person name="Flicek P."/>
            <person name="Searle S."/>
            <person name="Wang J."/>
            <person name="Kuratani S."/>
            <person name="Yin Y."/>
            <person name="Aken B."/>
            <person name="Zhang G."/>
            <person name="Irie N."/>
        </authorList>
    </citation>
    <scope>NUCLEOTIDE SEQUENCE [LARGE SCALE GENOMIC DNA]</scope>
</reference>
<proteinExistence type="predicted"/>